<keyword evidence="3" id="KW-1185">Reference proteome</keyword>
<evidence type="ECO:0000256" key="2">
    <source>
        <dbReference type="SAM" id="SignalP"/>
    </source>
</evidence>
<keyword evidence="2" id="KW-0732">Signal</keyword>
<evidence type="ECO:0000313" key="3">
    <source>
        <dbReference type="Proteomes" id="UP000189703"/>
    </source>
</evidence>
<gene>
    <name evidence="4" type="primary">LOC104602417</name>
</gene>
<accession>A0A1U8AP77</accession>
<protein>
    <submittedName>
        <fullName evidence="4">Uncharacterized protein LOC104602417</fullName>
    </submittedName>
</protein>
<feature type="region of interest" description="Disordered" evidence="1">
    <location>
        <begin position="139"/>
        <end position="163"/>
    </location>
</feature>
<dbReference type="PANTHER" id="PTHR34961">
    <property type="entry name" value="TRANSMEMBRANE PROTEIN"/>
    <property type="match status" value="1"/>
</dbReference>
<evidence type="ECO:0000313" key="4">
    <source>
        <dbReference type="RefSeq" id="XP_010264404.1"/>
    </source>
</evidence>
<dbReference type="AlphaFoldDB" id="A0A1U8AP77"/>
<sequence length="163" mass="17978">MSFVSSLLPFLIICFTVHACKARHFQVVDKESDAQDHLSGKEIEKMEPNKTSSSVPSDQLSKHSLSNKDLRAGQQVKVPENKSHHSGGGASCSSYQRRPKQDPDHQALINNVNGKPGKASGGARNNSLVSVSWRVPHHYQKHGKHPGFDIDYTPPKTRPPSHN</sequence>
<proteinExistence type="predicted"/>
<feature type="signal peptide" evidence="2">
    <location>
        <begin position="1"/>
        <end position="22"/>
    </location>
</feature>
<feature type="compositionally biased region" description="Polar residues" evidence="1">
    <location>
        <begin position="49"/>
        <end position="64"/>
    </location>
</feature>
<name>A0A1U8AP77_NELNU</name>
<dbReference type="PANTHER" id="PTHR34961:SF1">
    <property type="entry name" value="ROOT MERISTEM GROWTH FACTOR 10"/>
    <property type="match status" value="1"/>
</dbReference>
<reference evidence="4" key="1">
    <citation type="submission" date="2025-08" db="UniProtKB">
        <authorList>
            <consortium name="RefSeq"/>
        </authorList>
    </citation>
    <scope>IDENTIFICATION</scope>
</reference>
<dbReference type="eggNOG" id="ENOG502SE4U">
    <property type="taxonomic scope" value="Eukaryota"/>
</dbReference>
<dbReference type="OrthoDB" id="689613at2759"/>
<dbReference type="InterPro" id="IPR053313">
    <property type="entry name" value="RGF"/>
</dbReference>
<organism evidence="3 4">
    <name type="scientific">Nelumbo nucifera</name>
    <name type="common">Sacred lotus</name>
    <dbReference type="NCBI Taxonomy" id="4432"/>
    <lineage>
        <taxon>Eukaryota</taxon>
        <taxon>Viridiplantae</taxon>
        <taxon>Streptophyta</taxon>
        <taxon>Embryophyta</taxon>
        <taxon>Tracheophyta</taxon>
        <taxon>Spermatophyta</taxon>
        <taxon>Magnoliopsida</taxon>
        <taxon>Proteales</taxon>
        <taxon>Nelumbonaceae</taxon>
        <taxon>Nelumbo</taxon>
    </lineage>
</organism>
<dbReference type="Proteomes" id="UP000189703">
    <property type="component" value="Unplaced"/>
</dbReference>
<feature type="region of interest" description="Disordered" evidence="1">
    <location>
        <begin position="29"/>
        <end position="125"/>
    </location>
</feature>
<feature type="chain" id="PRO_5010534093" evidence="2">
    <location>
        <begin position="23"/>
        <end position="163"/>
    </location>
</feature>
<dbReference type="GeneID" id="104602417"/>
<feature type="compositionally biased region" description="Basic and acidic residues" evidence="1">
    <location>
        <begin position="29"/>
        <end position="48"/>
    </location>
</feature>
<dbReference type="RefSeq" id="XP_010264404.1">
    <property type="nucleotide sequence ID" value="XM_010266102.2"/>
</dbReference>
<dbReference type="InParanoid" id="A0A1U8AP77"/>
<evidence type="ECO:0000256" key="1">
    <source>
        <dbReference type="SAM" id="MobiDB-lite"/>
    </source>
</evidence>
<dbReference type="KEGG" id="nnu:104602417"/>